<sequence>MSYTPFDQQAFHAALTRHWQGLGMESAAQMTPHQWWQAVSLACSAQLAAATRPASASDDGQRRVNYLSMEFLIGRLTGNNLLNLDWYPAVAQALERYDIALSDLLEQEVDPALGNGGLGRLAACFLDAMACVKQPAIGYGLCYQYGLFRQSFQACQQQEAPDAWERDDYPWMRHNRARDVHVSLGGKLLRENGALRWQPALTLRGVARDLPVVGYRNGISQPLRLWVACHDHPFDLDSFDRGQFLRAERQGIEAAKLTKILYPNDNHPAGKRLRLMQQYFHCACSLADILRRHHLAGRRIDDLAQYEVIQLNDTHPTIAIPELMRILLDEHGMDWDQAWAITGQTFAYTNHTLMPEALECWSESLIRSLLPRHHDIIRQINARFRELVEQRWPGDKALWQRVAIVHDRRVRMANLCVVAGFAVNGVAQLHSALVKSDLFPEYHQLWPQKFHNVTNGITPRRWLKQCNPALSTLIDNTLRREWANDLDALRALEPYAGQTGFRAAYRQIKQQNKAALAHYVRQTQGLTLNTDAIFDVQIKRLHEYKRQHLNLLHILSLYHELRANPNADRAPRVFLFGAKAAPGYYLAKNIIYAINRVAEVINSDPRVKDRLQVAFLPDYRVSLAELMIPAADVSEQISTAGKEASGTGNMKLALNGALTVGTLDGANVEIAEQVGEENIFIFGLTVEEVKATLAAGYDPLRLYRQDKRLKAIIDELGSGHYSQGDRHAFDMMLHSLLQGGDPYLVLADFADYCQTQARVDTLYRDSEAWTEKTILNTARVGMFSADRAIRDYQQRIWQRQR</sequence>
<dbReference type="CDD" id="cd04300">
    <property type="entry name" value="GT35_Glycogen_Phosphorylase"/>
    <property type="match status" value="1"/>
</dbReference>
<evidence type="ECO:0000313" key="12">
    <source>
        <dbReference type="EMBL" id="AIJ07982.1"/>
    </source>
</evidence>
<dbReference type="GO" id="GO:0005980">
    <property type="term" value="P:glycogen catabolic process"/>
    <property type="evidence" value="ECO:0007669"/>
    <property type="project" value="UniProtKB-ARBA"/>
</dbReference>
<evidence type="ECO:0000256" key="10">
    <source>
        <dbReference type="PIRSR" id="PIRSR000460-1"/>
    </source>
</evidence>
<comment type="similarity">
    <text evidence="3 11">Belongs to the glycogen phosphorylase family.</text>
</comment>
<dbReference type="HOGENOM" id="CLU_010198_1_1_6"/>
<dbReference type="GO" id="GO:0005737">
    <property type="term" value="C:cytoplasm"/>
    <property type="evidence" value="ECO:0007669"/>
    <property type="project" value="TreeGrafter"/>
</dbReference>
<comment type="function">
    <text evidence="9">Phosphorylase is an important allosteric enzyme in carbohydrate metabolism. Enzymes from different sources differ in their regulatory mechanisms and in their natural substrates. However, all known phosphorylases share catalytic and structural properties.</text>
</comment>
<keyword evidence="8 11" id="KW-0119">Carbohydrate metabolism</keyword>
<comment type="cofactor">
    <cofactor evidence="2 11">
        <name>pyridoxal 5'-phosphate</name>
        <dbReference type="ChEBI" id="CHEBI:597326"/>
    </cofactor>
</comment>
<name>A0A076LMP1_9GAMM</name>
<dbReference type="Proteomes" id="UP000028681">
    <property type="component" value="Chromosome"/>
</dbReference>
<dbReference type="PANTHER" id="PTHR11468">
    <property type="entry name" value="GLYCOGEN PHOSPHORYLASE"/>
    <property type="match status" value="1"/>
</dbReference>
<dbReference type="EC" id="2.4.1.1" evidence="11"/>
<evidence type="ECO:0000256" key="7">
    <source>
        <dbReference type="ARBA" id="ARBA00022898"/>
    </source>
</evidence>
<dbReference type="Gene3D" id="3.40.50.2000">
    <property type="entry name" value="Glycogen Phosphorylase B"/>
    <property type="match status" value="2"/>
</dbReference>
<keyword evidence="5 11" id="KW-0328">Glycosyltransferase</keyword>
<evidence type="ECO:0000256" key="9">
    <source>
        <dbReference type="ARBA" id="ARBA00025174"/>
    </source>
</evidence>
<accession>A0A076LMP1</accession>
<dbReference type="NCBIfam" id="TIGR02093">
    <property type="entry name" value="P_ylase"/>
    <property type="match status" value="1"/>
</dbReference>
<dbReference type="RefSeq" id="WP_034163924.1">
    <property type="nucleotide sequence ID" value="NZ_CP006664.1"/>
</dbReference>
<evidence type="ECO:0000256" key="4">
    <source>
        <dbReference type="ARBA" id="ARBA00022533"/>
    </source>
</evidence>
<organism evidence="12 13">
    <name type="scientific">Edwardsiella anguillarum ET080813</name>
    <dbReference type="NCBI Taxonomy" id="667120"/>
    <lineage>
        <taxon>Bacteria</taxon>
        <taxon>Pseudomonadati</taxon>
        <taxon>Pseudomonadota</taxon>
        <taxon>Gammaproteobacteria</taxon>
        <taxon>Enterobacterales</taxon>
        <taxon>Hafniaceae</taxon>
        <taxon>Edwardsiella</taxon>
    </lineage>
</organism>
<dbReference type="GeneID" id="33939157"/>
<proteinExistence type="inferred from homology"/>
<evidence type="ECO:0000256" key="11">
    <source>
        <dbReference type="RuleBase" id="RU000587"/>
    </source>
</evidence>
<protein>
    <recommendedName>
        <fullName evidence="11">Alpha-1,4 glucan phosphorylase</fullName>
        <ecNumber evidence="11">2.4.1.1</ecNumber>
    </recommendedName>
</protein>
<dbReference type="NCBIfam" id="NF011561">
    <property type="entry name" value="PRK14985.1"/>
    <property type="match status" value="1"/>
</dbReference>
<dbReference type="FunFam" id="3.40.50.2000:FF:000003">
    <property type="entry name" value="Alpha-1,4 glucan phosphorylase"/>
    <property type="match status" value="1"/>
</dbReference>
<dbReference type="GO" id="GO:0008184">
    <property type="term" value="F:glycogen phosphorylase activity"/>
    <property type="evidence" value="ECO:0007669"/>
    <property type="project" value="InterPro"/>
</dbReference>
<gene>
    <name evidence="12" type="primary">malP</name>
    <name evidence="12" type="ORF">ETEE_1532</name>
</gene>
<dbReference type="SUPFAM" id="SSF53756">
    <property type="entry name" value="UDP-Glycosyltransferase/glycogen phosphorylase"/>
    <property type="match status" value="1"/>
</dbReference>
<dbReference type="FunFam" id="3.40.50.2000:FF:000807">
    <property type="entry name" value="Alpha-glucan phosphorylase 2, cytosolic"/>
    <property type="match status" value="1"/>
</dbReference>
<keyword evidence="6 11" id="KW-0808">Transferase</keyword>
<dbReference type="Pfam" id="PF00343">
    <property type="entry name" value="Phosphorylase"/>
    <property type="match status" value="1"/>
</dbReference>
<evidence type="ECO:0000256" key="1">
    <source>
        <dbReference type="ARBA" id="ARBA00001275"/>
    </source>
</evidence>
<reference evidence="12 13" key="1">
    <citation type="journal article" date="2012" name="PLoS ONE">
        <title>Edwardsiella comparative phylogenomics reveal the new intra/inter-species taxonomic relationships, virulence evolution and niche adaptation mechanisms.</title>
        <authorList>
            <person name="Yang M."/>
            <person name="Lv Y."/>
            <person name="Xiao J."/>
            <person name="Wu H."/>
            <person name="Zheng H."/>
            <person name="Liu Q."/>
            <person name="Zhang Y."/>
            <person name="Wang Q."/>
        </authorList>
    </citation>
    <scope>NUCLEOTIDE SEQUENCE [LARGE SCALE GENOMIC DNA]</scope>
    <source>
        <strain evidence="13">080813</strain>
    </source>
</reference>
<dbReference type="AlphaFoldDB" id="A0A076LMP1"/>
<evidence type="ECO:0000256" key="5">
    <source>
        <dbReference type="ARBA" id="ARBA00022676"/>
    </source>
</evidence>
<dbReference type="EMBL" id="CP006664">
    <property type="protein sequence ID" value="AIJ07982.1"/>
    <property type="molecule type" value="Genomic_DNA"/>
</dbReference>
<dbReference type="GO" id="GO:0030170">
    <property type="term" value="F:pyridoxal phosphate binding"/>
    <property type="evidence" value="ECO:0007669"/>
    <property type="project" value="InterPro"/>
</dbReference>
<evidence type="ECO:0000256" key="2">
    <source>
        <dbReference type="ARBA" id="ARBA00001933"/>
    </source>
</evidence>
<dbReference type="InterPro" id="IPR000811">
    <property type="entry name" value="Glyco_trans_35"/>
</dbReference>
<dbReference type="InterPro" id="IPR035090">
    <property type="entry name" value="Pyridoxal_P_attach_site"/>
</dbReference>
<evidence type="ECO:0000313" key="13">
    <source>
        <dbReference type="Proteomes" id="UP000028681"/>
    </source>
</evidence>
<dbReference type="PIRSF" id="PIRSF000460">
    <property type="entry name" value="Pprylas_GlgP"/>
    <property type="match status" value="1"/>
</dbReference>
<evidence type="ECO:0000256" key="8">
    <source>
        <dbReference type="ARBA" id="ARBA00023277"/>
    </source>
</evidence>
<comment type="function">
    <text evidence="11">Allosteric enzyme that catalyzes the rate-limiting step in glycogen catabolism, the phosphorolytic cleavage of glycogen to produce glucose-1-phosphate, and plays a central role in maintaining cellular and organismal glucose homeostasis.</text>
</comment>
<feature type="modified residue" description="N6-(pyridoxal phosphate)lysine" evidence="10">
    <location>
        <position position="651"/>
    </location>
</feature>
<evidence type="ECO:0000256" key="3">
    <source>
        <dbReference type="ARBA" id="ARBA00006047"/>
    </source>
</evidence>
<keyword evidence="4" id="KW-0021">Allosteric enzyme</keyword>
<dbReference type="PROSITE" id="PS00102">
    <property type="entry name" value="PHOSPHORYLASE"/>
    <property type="match status" value="1"/>
</dbReference>
<keyword evidence="7 10" id="KW-0663">Pyridoxal phosphate</keyword>
<comment type="catalytic activity">
    <reaction evidence="1 11">
        <text>[(1-&gt;4)-alpha-D-glucosyl](n) + phosphate = [(1-&gt;4)-alpha-D-glucosyl](n-1) + alpha-D-glucose 1-phosphate</text>
        <dbReference type="Rhea" id="RHEA:41732"/>
        <dbReference type="Rhea" id="RHEA-COMP:9584"/>
        <dbReference type="Rhea" id="RHEA-COMP:9586"/>
        <dbReference type="ChEBI" id="CHEBI:15444"/>
        <dbReference type="ChEBI" id="CHEBI:43474"/>
        <dbReference type="ChEBI" id="CHEBI:58601"/>
        <dbReference type="EC" id="2.4.1.1"/>
    </reaction>
</comment>
<dbReference type="InterPro" id="IPR011833">
    <property type="entry name" value="Glycg_phsphrylas"/>
</dbReference>
<dbReference type="KEGG" id="ete:ETEE_1532"/>
<evidence type="ECO:0000256" key="6">
    <source>
        <dbReference type="ARBA" id="ARBA00022679"/>
    </source>
</evidence>
<dbReference type="PANTHER" id="PTHR11468:SF25">
    <property type="entry name" value="MALTODEXTRIN PHOSPHORYLASE"/>
    <property type="match status" value="1"/>
</dbReference>